<organism evidence="3 4">
    <name type="scientific">[Clostridium] leptum</name>
    <dbReference type="NCBI Taxonomy" id="1535"/>
    <lineage>
        <taxon>Bacteria</taxon>
        <taxon>Bacillati</taxon>
        <taxon>Bacillota</taxon>
        <taxon>Clostridia</taxon>
        <taxon>Eubacteriales</taxon>
        <taxon>Oscillospiraceae</taxon>
        <taxon>Oscillospiraceae incertae sedis</taxon>
    </lineage>
</organism>
<evidence type="ECO:0000313" key="4">
    <source>
        <dbReference type="Proteomes" id="UP000284751"/>
    </source>
</evidence>
<accession>A0A412AUK4</accession>
<dbReference type="PANTHER" id="PTHR32305:SF15">
    <property type="entry name" value="PROTEIN RHSA-RELATED"/>
    <property type="match status" value="1"/>
</dbReference>
<proteinExistence type="predicted"/>
<sequence length="326" mass="36348">MNGTLLGQTRGSDKIIFLYDEKGNKYGFDYNGTKYYYIFNVQGDVIGILNQAGQKIVSYTYDPWGKVLSVDGSEASTIGQINPIRYRGYYYDTETGFYYLQSRYYDPTVRRFLNPDTLILEDAKIDLISYCKNNPVNYVDPSGNVVFYYGWSVSGSLGYHREAAIVMAFDSQGGAAPFLMTAEGVGLVNASAGQVIGVIWAADSIEDIESEGSLLGAGGQYEAMGITVDILFDKKVPVVENQSSYFGLQGTGSVGVGIDYSHVANTSTTNLYKSVLKTIQKSNPGMYIGPVPTDFSTNRNYPMYKGYDSIYYREHYGWKYPWEHIF</sequence>
<protein>
    <submittedName>
        <fullName evidence="3">RHS repeat-associated core domain-containing protein</fullName>
    </submittedName>
</protein>
<dbReference type="AlphaFoldDB" id="A0A412AUK4"/>
<reference evidence="3 4" key="1">
    <citation type="submission" date="2018-08" db="EMBL/GenBank/DDBJ databases">
        <title>A genome reference for cultivated species of the human gut microbiota.</title>
        <authorList>
            <person name="Zou Y."/>
            <person name="Xue W."/>
            <person name="Luo G."/>
        </authorList>
    </citation>
    <scope>NUCLEOTIDE SEQUENCE [LARGE SCALE GENOMIC DNA]</scope>
    <source>
        <strain evidence="3 4">AF28-26</strain>
    </source>
</reference>
<dbReference type="EMBL" id="QRTC01000075">
    <property type="protein sequence ID" value="RGQ34998.1"/>
    <property type="molecule type" value="Genomic_DNA"/>
</dbReference>
<feature type="domain" description="Teneurin-like YD-shell" evidence="2">
    <location>
        <begin position="12"/>
        <end position="119"/>
    </location>
</feature>
<keyword evidence="1" id="KW-0677">Repeat</keyword>
<comment type="caution">
    <text evidence="3">The sequence shown here is derived from an EMBL/GenBank/DDBJ whole genome shotgun (WGS) entry which is preliminary data.</text>
</comment>
<dbReference type="InterPro" id="IPR056823">
    <property type="entry name" value="TEN-like_YD-shell"/>
</dbReference>
<dbReference type="Proteomes" id="UP000284751">
    <property type="component" value="Unassembled WGS sequence"/>
</dbReference>
<dbReference type="InterPro" id="IPR022385">
    <property type="entry name" value="Rhs_assc_core"/>
</dbReference>
<dbReference type="Pfam" id="PF25023">
    <property type="entry name" value="TEN_YD-shell"/>
    <property type="match status" value="1"/>
</dbReference>
<dbReference type="NCBIfam" id="TIGR03696">
    <property type="entry name" value="Rhs_assc_core"/>
    <property type="match status" value="1"/>
</dbReference>
<evidence type="ECO:0000256" key="1">
    <source>
        <dbReference type="ARBA" id="ARBA00022737"/>
    </source>
</evidence>
<dbReference type="PANTHER" id="PTHR32305">
    <property type="match status" value="1"/>
</dbReference>
<gene>
    <name evidence="3" type="ORF">DWY99_13235</name>
</gene>
<evidence type="ECO:0000313" key="3">
    <source>
        <dbReference type="EMBL" id="RGQ34998.1"/>
    </source>
</evidence>
<dbReference type="InterPro" id="IPR050708">
    <property type="entry name" value="T6SS_VgrG/RHS"/>
</dbReference>
<evidence type="ECO:0000259" key="2">
    <source>
        <dbReference type="Pfam" id="PF25023"/>
    </source>
</evidence>
<name>A0A412AUK4_9FIRM</name>
<dbReference type="Gene3D" id="2.180.10.10">
    <property type="entry name" value="RHS repeat-associated core"/>
    <property type="match status" value="1"/>
</dbReference>